<dbReference type="SUPFAM" id="SSF69618">
    <property type="entry name" value="HemD-like"/>
    <property type="match status" value="1"/>
</dbReference>
<organism evidence="2 3">
    <name type="scientific">Hyphococcus aureus</name>
    <dbReference type="NCBI Taxonomy" id="2666033"/>
    <lineage>
        <taxon>Bacteria</taxon>
        <taxon>Pseudomonadati</taxon>
        <taxon>Pseudomonadota</taxon>
        <taxon>Alphaproteobacteria</taxon>
        <taxon>Parvularculales</taxon>
        <taxon>Parvularculaceae</taxon>
        <taxon>Hyphococcus</taxon>
    </lineage>
</organism>
<dbReference type="InterPro" id="IPR003754">
    <property type="entry name" value="4pyrrol_synth_uPrphyn_synth"/>
</dbReference>
<comment type="caution">
    <text evidence="2">The sequence shown here is derived from an EMBL/GenBank/DDBJ whole genome shotgun (WGS) entry which is preliminary data.</text>
</comment>
<dbReference type="EC" id="4.2.1.75" evidence="2"/>
<feature type="domain" description="Tetrapyrrole biosynthesis uroporphyrinogen III synthase" evidence="1">
    <location>
        <begin position="14"/>
        <end position="230"/>
    </location>
</feature>
<protein>
    <submittedName>
        <fullName evidence="2">Uroporphyrinogen-III synthase</fullName>
        <ecNumber evidence="2">4.2.1.75</ecNumber>
    </submittedName>
</protein>
<evidence type="ECO:0000313" key="2">
    <source>
        <dbReference type="EMBL" id="MFC6034737.1"/>
    </source>
</evidence>
<sequence>MTSVLITRAEPDASEFAAECRLRGLDPVISPVMRIEIEKTEPDLSDVGALAFTSVNGVRAFAANSPERSLPVFAVGPVTAAAATAAGFQQIGVAGGDVHTLTNHIAAESALLGKAILHIAGADRAGDLVAMLGERSVAARRQTLYHAKAEDMLSAEAVAALKGEPGLWVTLFSPRTATLFLALAEKAGLTSQLAQARALCLSAAVAQAASAVIWGETVVASDLTAQGMLETITGGGPRA</sequence>
<dbReference type="EMBL" id="JBHPON010000001">
    <property type="protein sequence ID" value="MFC6034737.1"/>
    <property type="molecule type" value="Genomic_DNA"/>
</dbReference>
<proteinExistence type="predicted"/>
<name>A0ABW1KVZ9_9PROT</name>
<keyword evidence="3" id="KW-1185">Reference proteome</keyword>
<reference evidence="2 3" key="1">
    <citation type="submission" date="2024-09" db="EMBL/GenBank/DDBJ databases">
        <authorList>
            <person name="Zhang Z.-H."/>
        </authorList>
    </citation>
    <scope>NUCLEOTIDE SEQUENCE [LARGE SCALE GENOMIC DNA]</scope>
    <source>
        <strain evidence="2 3">HHTR114</strain>
    </source>
</reference>
<dbReference type="Gene3D" id="3.40.50.10090">
    <property type="match status" value="2"/>
</dbReference>
<evidence type="ECO:0000259" key="1">
    <source>
        <dbReference type="Pfam" id="PF02602"/>
    </source>
</evidence>
<dbReference type="Proteomes" id="UP001596116">
    <property type="component" value="Unassembled WGS sequence"/>
</dbReference>
<dbReference type="CDD" id="cd06578">
    <property type="entry name" value="HemD"/>
    <property type="match status" value="1"/>
</dbReference>
<keyword evidence="2" id="KW-0456">Lyase</keyword>
<dbReference type="RefSeq" id="WP_379879922.1">
    <property type="nucleotide sequence ID" value="NZ_JBHPON010000001.1"/>
</dbReference>
<dbReference type="Pfam" id="PF02602">
    <property type="entry name" value="HEM4"/>
    <property type="match status" value="1"/>
</dbReference>
<gene>
    <name evidence="2" type="ORF">ACFMB1_04230</name>
</gene>
<accession>A0ABW1KVZ9</accession>
<dbReference type="InterPro" id="IPR036108">
    <property type="entry name" value="4pyrrol_syn_uPrphyn_synt_sf"/>
</dbReference>
<dbReference type="GO" id="GO:0004852">
    <property type="term" value="F:uroporphyrinogen-III synthase activity"/>
    <property type="evidence" value="ECO:0007669"/>
    <property type="project" value="UniProtKB-EC"/>
</dbReference>
<evidence type="ECO:0000313" key="3">
    <source>
        <dbReference type="Proteomes" id="UP001596116"/>
    </source>
</evidence>